<accession>A0A1Q4V0V9</accession>
<proteinExistence type="predicted"/>
<evidence type="ECO:0000313" key="1">
    <source>
        <dbReference type="EMBL" id="OKH91522.1"/>
    </source>
</evidence>
<dbReference type="Proteomes" id="UP000186455">
    <property type="component" value="Unassembled WGS sequence"/>
</dbReference>
<organism evidence="1 2">
    <name type="scientific">Streptomyces uncialis</name>
    <dbReference type="NCBI Taxonomy" id="1048205"/>
    <lineage>
        <taxon>Bacteria</taxon>
        <taxon>Bacillati</taxon>
        <taxon>Actinomycetota</taxon>
        <taxon>Actinomycetes</taxon>
        <taxon>Kitasatosporales</taxon>
        <taxon>Streptomycetaceae</taxon>
        <taxon>Streptomyces</taxon>
    </lineage>
</organism>
<reference evidence="1 2" key="1">
    <citation type="submission" date="2015-06" db="EMBL/GenBank/DDBJ databases">
        <title>Cloning and characterization of the uncialamcin biosynthetic gene cluster.</title>
        <authorList>
            <person name="Yan X."/>
            <person name="Huang T."/>
            <person name="Ge H."/>
            <person name="Shen B."/>
        </authorList>
    </citation>
    <scope>NUCLEOTIDE SEQUENCE [LARGE SCALE GENOMIC DNA]</scope>
    <source>
        <strain evidence="1 2">DCA2648</strain>
    </source>
</reference>
<dbReference type="STRING" id="1048205.AB852_28620"/>
<evidence type="ECO:0000313" key="2">
    <source>
        <dbReference type="Proteomes" id="UP000186455"/>
    </source>
</evidence>
<dbReference type="EMBL" id="LFBV01000009">
    <property type="protein sequence ID" value="OKH91522.1"/>
    <property type="molecule type" value="Genomic_DNA"/>
</dbReference>
<protein>
    <submittedName>
        <fullName evidence="1">Uncharacterized protein</fullName>
    </submittedName>
</protein>
<sequence>MADIDLPEDLLDLERRAWAEQQAGALTVPTALAVQTAITAHATAAGLSRYAVEMAVKKAVRSVAG</sequence>
<gene>
    <name evidence="1" type="ORF">AB852_28620</name>
</gene>
<dbReference type="AlphaFoldDB" id="A0A1Q4V0V9"/>
<dbReference type="RefSeq" id="WP_073793209.1">
    <property type="nucleotide sequence ID" value="NZ_LFBV01000009.1"/>
</dbReference>
<name>A0A1Q4V0V9_9ACTN</name>
<keyword evidence="2" id="KW-1185">Reference proteome</keyword>
<comment type="caution">
    <text evidence="1">The sequence shown here is derived from an EMBL/GenBank/DDBJ whole genome shotgun (WGS) entry which is preliminary data.</text>
</comment>